<dbReference type="PROSITE" id="PS51192">
    <property type="entry name" value="HELICASE_ATP_BIND_1"/>
    <property type="match status" value="1"/>
</dbReference>
<dbReference type="GO" id="GO:0004386">
    <property type="term" value="F:helicase activity"/>
    <property type="evidence" value="ECO:0007669"/>
    <property type="project" value="UniProtKB-KW"/>
</dbReference>
<dbReference type="RefSeq" id="WP_379237206.1">
    <property type="nucleotide sequence ID" value="NZ_JBHSTE010000006.1"/>
</dbReference>
<feature type="domain" description="Helicase ATP-binding" evidence="2">
    <location>
        <begin position="516"/>
        <end position="679"/>
    </location>
</feature>
<dbReference type="InterPro" id="IPR013663">
    <property type="entry name" value="Helicase_SWF/SNF/SWI_bac"/>
</dbReference>
<dbReference type="SMART" id="SM00487">
    <property type="entry name" value="DEXDc"/>
    <property type="match status" value="1"/>
</dbReference>
<protein>
    <submittedName>
        <fullName evidence="4">DEAD/DEAH box helicase</fullName>
        <ecNumber evidence="4">3.6.4.-</ecNumber>
    </submittedName>
</protein>
<organism evidence="4 5">
    <name type="scientific">Paenibacillus septentrionalis</name>
    <dbReference type="NCBI Taxonomy" id="429342"/>
    <lineage>
        <taxon>Bacteria</taxon>
        <taxon>Bacillati</taxon>
        <taxon>Bacillota</taxon>
        <taxon>Bacilli</taxon>
        <taxon>Bacillales</taxon>
        <taxon>Paenibacillaceae</taxon>
        <taxon>Paenibacillus</taxon>
    </lineage>
</organism>
<evidence type="ECO:0000259" key="3">
    <source>
        <dbReference type="PROSITE" id="PS51194"/>
    </source>
</evidence>
<dbReference type="InterPro" id="IPR001650">
    <property type="entry name" value="Helicase_C-like"/>
</dbReference>
<dbReference type="InterPro" id="IPR027417">
    <property type="entry name" value="P-loop_NTPase"/>
</dbReference>
<dbReference type="Pfam" id="PF08455">
    <property type="entry name" value="SNF2_assoc"/>
    <property type="match status" value="1"/>
</dbReference>
<dbReference type="Gene3D" id="3.40.50.300">
    <property type="entry name" value="P-loop containing nucleotide triphosphate hydrolases"/>
    <property type="match status" value="1"/>
</dbReference>
<dbReference type="Proteomes" id="UP001596233">
    <property type="component" value="Unassembled WGS sequence"/>
</dbReference>
<proteinExistence type="predicted"/>
<accession>A0ABW1V712</accession>
<dbReference type="SMART" id="SM00490">
    <property type="entry name" value="HELICc"/>
    <property type="match status" value="1"/>
</dbReference>
<reference evidence="5" key="1">
    <citation type="journal article" date="2019" name="Int. J. Syst. Evol. Microbiol.">
        <title>The Global Catalogue of Microorganisms (GCM) 10K type strain sequencing project: providing services to taxonomists for standard genome sequencing and annotation.</title>
        <authorList>
            <consortium name="The Broad Institute Genomics Platform"/>
            <consortium name="The Broad Institute Genome Sequencing Center for Infectious Disease"/>
            <person name="Wu L."/>
            <person name="Ma J."/>
        </authorList>
    </citation>
    <scope>NUCLEOTIDE SEQUENCE [LARGE SCALE GENOMIC DNA]</scope>
    <source>
        <strain evidence="5">PCU 280</strain>
    </source>
</reference>
<keyword evidence="1 4" id="KW-0378">Hydrolase</keyword>
<dbReference type="Pfam" id="PF00271">
    <property type="entry name" value="Helicase_C"/>
    <property type="match status" value="1"/>
</dbReference>
<evidence type="ECO:0000313" key="5">
    <source>
        <dbReference type="Proteomes" id="UP001596233"/>
    </source>
</evidence>
<dbReference type="InterPro" id="IPR038718">
    <property type="entry name" value="SNF2-like_sf"/>
</dbReference>
<dbReference type="InterPro" id="IPR000330">
    <property type="entry name" value="SNF2_N"/>
</dbReference>
<dbReference type="CDD" id="cd18793">
    <property type="entry name" value="SF2_C_SNF"/>
    <property type="match status" value="1"/>
</dbReference>
<dbReference type="GO" id="GO:0016787">
    <property type="term" value="F:hydrolase activity"/>
    <property type="evidence" value="ECO:0007669"/>
    <property type="project" value="UniProtKB-KW"/>
</dbReference>
<dbReference type="Pfam" id="PF00176">
    <property type="entry name" value="SNF2-rel_dom"/>
    <property type="match status" value="1"/>
</dbReference>
<evidence type="ECO:0000259" key="2">
    <source>
        <dbReference type="PROSITE" id="PS51192"/>
    </source>
</evidence>
<gene>
    <name evidence="4" type="ORF">ACFP56_18170</name>
</gene>
<evidence type="ECO:0000256" key="1">
    <source>
        <dbReference type="ARBA" id="ARBA00022801"/>
    </source>
</evidence>
<dbReference type="EMBL" id="JBHSTE010000006">
    <property type="protein sequence ID" value="MFC6334559.1"/>
    <property type="molecule type" value="Genomic_DNA"/>
</dbReference>
<dbReference type="EC" id="3.6.4.-" evidence="4"/>
<feature type="domain" description="Helicase C-terminal" evidence="3">
    <location>
        <begin position="789"/>
        <end position="951"/>
    </location>
</feature>
<dbReference type="InterPro" id="IPR049730">
    <property type="entry name" value="SNF2/RAD54-like_C"/>
</dbReference>
<dbReference type="SUPFAM" id="SSF52540">
    <property type="entry name" value="P-loop containing nucleoside triphosphate hydrolases"/>
    <property type="match status" value="2"/>
</dbReference>
<dbReference type="InterPro" id="IPR014001">
    <property type="entry name" value="Helicase_ATP-bd"/>
</dbReference>
<dbReference type="PROSITE" id="PS51194">
    <property type="entry name" value="HELICASE_CTER"/>
    <property type="match status" value="1"/>
</dbReference>
<evidence type="ECO:0000313" key="4">
    <source>
        <dbReference type="EMBL" id="MFC6334559.1"/>
    </source>
</evidence>
<dbReference type="PANTHER" id="PTHR10799">
    <property type="entry name" value="SNF2/RAD54 HELICASE FAMILY"/>
    <property type="match status" value="1"/>
</dbReference>
<sequence>MELNKAMQLLQIFEQDNKPGQRRMPLHFSYLCLLQQEQDGSYTISIELSAGVKKLFVITNPYRFLDAVLNQKEYMISRSLRYDPTMYVIDHESLKICQLLWQQLQHFTAQVAIKMKLVPIQGSLWNRLTPLLNQQNVQLQYYMDHLPLDEQLQHFTSLQFSTEKLPVSIHIEEAKDQYRLNGEALGQVLLLPSYELACMNGILYALSWEQGMQLLQLTQLLKEEAGQLLLTHETLAQFLDQALPKLQKMISIQLSNEISTKLTTTPMQAVVYLDRIRERLLIGIEFRYGNLSIQPYQPPGRSTHHDYIVMREREKESAILELLAELPSLQTEGGIIVEGDDDEYLFFRTILPRLKELAQIHATTAVKLRYVTEQVYPQLKLSWEEKSNWLHYSFSMAGISNQELKQLLEALVQKKKYYRLSQGTLLSLENPHYEALLRVMKELGLTHPSLYDDQIPLQRAIPAMLALDQSQSVILSRSLRNFISTIKQGNASTSEIPESIIARPRDYQLDGFQWMCNLAHYNLGGILADEMGLGKTLQAIMFLASRYDECNPTSHRQLIVTPASLLYNWEQELRQFAPTLKAAVLEANQFQHKEAREKWIDTPIWIVSYQTLRMQLSMFASFSFETIICDEAQAFKNDYTKTSQALRQLTSTYRFALTGTPIENRLDELISIMSFVNPELFHEKHRWLELSKTKLKQVVAPFMLRRTKKEVLQELPPKYESTYSAPLTMEQKQLYLAYLAKLQEDSLKHLDPKKRGERRIKILAGITRLRQICCHPALFVEGYSGESAKLNQLLQLVEESCNAGKRILIFSQFTSMLRIISAELEIRGYQHFYLDGNTPPKERIQYVDQFNQGERELFLLSLKAGGTGLNLTGADTVILYDLWWNPAVEQQAGDRVHRIGQQQPVHIIRLVAEGTLEDKMIQLQERKQQLISDMLEQDELSSASLSEEDLLMLLEHQVLAEA</sequence>
<keyword evidence="4" id="KW-0547">Nucleotide-binding</keyword>
<keyword evidence="4" id="KW-0347">Helicase</keyword>
<name>A0ABW1V712_9BACL</name>
<keyword evidence="4" id="KW-0067">ATP-binding</keyword>
<comment type="caution">
    <text evidence="4">The sequence shown here is derived from an EMBL/GenBank/DDBJ whole genome shotgun (WGS) entry which is preliminary data.</text>
</comment>
<dbReference type="Gene3D" id="3.40.50.10810">
    <property type="entry name" value="Tandem AAA-ATPase domain"/>
    <property type="match status" value="1"/>
</dbReference>
<keyword evidence="5" id="KW-1185">Reference proteome</keyword>